<dbReference type="CDD" id="cd00082">
    <property type="entry name" value="HisKA"/>
    <property type="match status" value="1"/>
</dbReference>
<dbReference type="Gene3D" id="1.10.287.130">
    <property type="match status" value="1"/>
</dbReference>
<dbReference type="PROSITE" id="PS50885">
    <property type="entry name" value="HAMP"/>
    <property type="match status" value="1"/>
</dbReference>
<dbReference type="EC" id="2.7.13.3" evidence="3"/>
<evidence type="ECO:0000259" key="12">
    <source>
        <dbReference type="PROSITE" id="PS50885"/>
    </source>
</evidence>
<dbReference type="RefSeq" id="WP_146204415.1">
    <property type="nucleotide sequence ID" value="NZ_PXWF02000168.1"/>
</dbReference>
<keyword evidence="10" id="KW-1133">Transmembrane helix</keyword>
<dbReference type="SUPFAM" id="SSF158472">
    <property type="entry name" value="HAMP domain-like"/>
    <property type="match status" value="1"/>
</dbReference>
<evidence type="ECO:0000256" key="8">
    <source>
        <dbReference type="ARBA" id="ARBA00022840"/>
    </source>
</evidence>
<evidence type="ECO:0000256" key="2">
    <source>
        <dbReference type="ARBA" id="ARBA00004370"/>
    </source>
</evidence>
<keyword evidence="10" id="KW-0472">Membrane</keyword>
<keyword evidence="10" id="KW-0812">Transmembrane</keyword>
<sequence length="450" mass="49200">MWNRLKRLLADLPLRRKLILITMLTVIAATLAILAFMREQSVRARYDNFVQHALAQTRLVAEYSVGPLVFDDAKGATEILAKLADDNGVAYIELVDAAGRRFTRIDGNGLAPPVAAAALPPGGGWRFEGKLLHVAEPVRQNEVLGTLRVGWRLERLERDGSEELRFLLVVLAGVVAFSSLLTSALQRIISAPLLALEEHARRIAEEQDFSVRLTPPGRDEVGNLYRAFNVLIGRIAEREEDIFAFNRSLEAKVAERTSELEVARDKADRASAGKSDFLANMSHEIRTPINAITGFTALARRTELTAKQQNYLDKIHVAAQGLLRIINDLLDFSKIEAGHLDMEQIGFSLGEVMDTMLAHVGELAERQGLELLIKVAPGVPAQLVGDPLRLGQVLINLCSNAVKFTRQGEVEIVVAPAPGAAGDGRVALQFSVRDTGIGMTAEQAGKLFQA</sequence>
<dbReference type="PANTHER" id="PTHR45339:SF5">
    <property type="entry name" value="HISTIDINE KINASE"/>
    <property type="match status" value="1"/>
</dbReference>
<evidence type="ECO:0000256" key="7">
    <source>
        <dbReference type="ARBA" id="ARBA00022777"/>
    </source>
</evidence>
<evidence type="ECO:0000313" key="14">
    <source>
        <dbReference type="Proteomes" id="UP000241421"/>
    </source>
</evidence>
<accession>A0A2U2HMJ9</accession>
<feature type="non-terminal residue" evidence="13">
    <location>
        <position position="450"/>
    </location>
</feature>
<gene>
    <name evidence="13" type="ORF">C7C56_010760</name>
</gene>
<dbReference type="Pfam" id="PF17152">
    <property type="entry name" value="CHASE8"/>
    <property type="match status" value="1"/>
</dbReference>
<reference evidence="13 14" key="1">
    <citation type="submission" date="2018-04" db="EMBL/GenBank/DDBJ databases">
        <title>Massilia violaceinigra sp. nov., a novel purple-pigmented bacterium isolated from Tianshan glacier, Xinjiang, China.</title>
        <authorList>
            <person name="Wang H."/>
        </authorList>
    </citation>
    <scope>NUCLEOTIDE SEQUENCE [LARGE SCALE GENOMIC DNA]</scope>
    <source>
        <strain evidence="13 14">B448-2</strain>
    </source>
</reference>
<dbReference type="InterPro" id="IPR036890">
    <property type="entry name" value="HATPase_C_sf"/>
</dbReference>
<evidence type="ECO:0000259" key="11">
    <source>
        <dbReference type="PROSITE" id="PS50109"/>
    </source>
</evidence>
<evidence type="ECO:0000256" key="5">
    <source>
        <dbReference type="ARBA" id="ARBA00022679"/>
    </source>
</evidence>
<evidence type="ECO:0000256" key="10">
    <source>
        <dbReference type="SAM" id="Phobius"/>
    </source>
</evidence>
<dbReference type="SUPFAM" id="SSF55874">
    <property type="entry name" value="ATPase domain of HSP90 chaperone/DNA topoisomerase II/histidine kinase"/>
    <property type="match status" value="1"/>
</dbReference>
<dbReference type="GO" id="GO:0000155">
    <property type="term" value="F:phosphorelay sensor kinase activity"/>
    <property type="evidence" value="ECO:0007669"/>
    <property type="project" value="InterPro"/>
</dbReference>
<dbReference type="InterPro" id="IPR005467">
    <property type="entry name" value="His_kinase_dom"/>
</dbReference>
<dbReference type="Gene3D" id="6.10.340.10">
    <property type="match status" value="1"/>
</dbReference>
<feature type="transmembrane region" description="Helical" evidence="10">
    <location>
        <begin position="18"/>
        <end position="37"/>
    </location>
</feature>
<dbReference type="InterPro" id="IPR003661">
    <property type="entry name" value="HisK_dim/P_dom"/>
</dbReference>
<evidence type="ECO:0000256" key="3">
    <source>
        <dbReference type="ARBA" id="ARBA00012438"/>
    </source>
</evidence>
<dbReference type="InterPro" id="IPR033417">
    <property type="entry name" value="CHASE8"/>
</dbReference>
<dbReference type="AlphaFoldDB" id="A0A2U2HMJ9"/>
<comment type="subcellular location">
    <subcellularLocation>
        <location evidence="2">Membrane</location>
    </subcellularLocation>
</comment>
<dbReference type="SUPFAM" id="SSF47384">
    <property type="entry name" value="Homodimeric domain of signal transducing histidine kinase"/>
    <property type="match status" value="1"/>
</dbReference>
<dbReference type="GO" id="GO:0005524">
    <property type="term" value="F:ATP binding"/>
    <property type="evidence" value="ECO:0007669"/>
    <property type="project" value="UniProtKB-KW"/>
</dbReference>
<dbReference type="Proteomes" id="UP000241421">
    <property type="component" value="Unassembled WGS sequence"/>
</dbReference>
<evidence type="ECO:0000256" key="4">
    <source>
        <dbReference type="ARBA" id="ARBA00022553"/>
    </source>
</evidence>
<protein>
    <recommendedName>
        <fullName evidence="3">histidine kinase</fullName>
        <ecNumber evidence="3">2.7.13.3</ecNumber>
    </recommendedName>
</protein>
<keyword evidence="14" id="KW-1185">Reference proteome</keyword>
<evidence type="ECO:0000313" key="13">
    <source>
        <dbReference type="EMBL" id="PWF48645.1"/>
    </source>
</evidence>
<dbReference type="SMART" id="SM00388">
    <property type="entry name" value="HisKA"/>
    <property type="match status" value="1"/>
</dbReference>
<evidence type="ECO:0000256" key="1">
    <source>
        <dbReference type="ARBA" id="ARBA00000085"/>
    </source>
</evidence>
<dbReference type="CDD" id="cd06225">
    <property type="entry name" value="HAMP"/>
    <property type="match status" value="1"/>
</dbReference>
<feature type="domain" description="Histidine kinase" evidence="11">
    <location>
        <begin position="280"/>
        <end position="450"/>
    </location>
</feature>
<feature type="transmembrane region" description="Helical" evidence="10">
    <location>
        <begin position="164"/>
        <end position="185"/>
    </location>
</feature>
<evidence type="ECO:0000256" key="6">
    <source>
        <dbReference type="ARBA" id="ARBA00022741"/>
    </source>
</evidence>
<comment type="caution">
    <text evidence="13">The sequence shown here is derived from an EMBL/GenBank/DDBJ whole genome shotgun (WGS) entry which is preliminary data.</text>
</comment>
<dbReference type="FunFam" id="1.10.287.130:FF:000002">
    <property type="entry name" value="Two-component osmosensing histidine kinase"/>
    <property type="match status" value="1"/>
</dbReference>
<dbReference type="PANTHER" id="PTHR45339">
    <property type="entry name" value="HYBRID SIGNAL TRANSDUCTION HISTIDINE KINASE J"/>
    <property type="match status" value="1"/>
</dbReference>
<dbReference type="OrthoDB" id="9808408at2"/>
<dbReference type="Pfam" id="PF02518">
    <property type="entry name" value="HATPase_c"/>
    <property type="match status" value="1"/>
</dbReference>
<keyword evidence="4" id="KW-0597">Phosphoprotein</keyword>
<dbReference type="InterPro" id="IPR003660">
    <property type="entry name" value="HAMP_dom"/>
</dbReference>
<dbReference type="SMART" id="SM00304">
    <property type="entry name" value="HAMP"/>
    <property type="match status" value="1"/>
</dbReference>
<organism evidence="13 14">
    <name type="scientific">Massilia glaciei</name>
    <dbReference type="NCBI Taxonomy" id="1524097"/>
    <lineage>
        <taxon>Bacteria</taxon>
        <taxon>Pseudomonadati</taxon>
        <taxon>Pseudomonadota</taxon>
        <taxon>Betaproteobacteria</taxon>
        <taxon>Burkholderiales</taxon>
        <taxon>Oxalobacteraceae</taxon>
        <taxon>Telluria group</taxon>
        <taxon>Massilia</taxon>
    </lineage>
</organism>
<dbReference type="Pfam" id="PF00672">
    <property type="entry name" value="HAMP"/>
    <property type="match status" value="1"/>
</dbReference>
<feature type="domain" description="HAMP" evidence="12">
    <location>
        <begin position="187"/>
        <end position="240"/>
    </location>
</feature>
<keyword evidence="8" id="KW-0067">ATP-binding</keyword>
<keyword evidence="7" id="KW-0418">Kinase</keyword>
<dbReference type="InterPro" id="IPR003594">
    <property type="entry name" value="HATPase_dom"/>
</dbReference>
<dbReference type="Pfam" id="PF00512">
    <property type="entry name" value="HisKA"/>
    <property type="match status" value="1"/>
</dbReference>
<evidence type="ECO:0000256" key="9">
    <source>
        <dbReference type="ARBA" id="ARBA00023012"/>
    </source>
</evidence>
<dbReference type="EMBL" id="PXWF02000168">
    <property type="protein sequence ID" value="PWF48645.1"/>
    <property type="molecule type" value="Genomic_DNA"/>
</dbReference>
<dbReference type="PROSITE" id="PS50109">
    <property type="entry name" value="HIS_KIN"/>
    <property type="match status" value="1"/>
</dbReference>
<name>A0A2U2HMJ9_9BURK</name>
<keyword evidence="6" id="KW-0547">Nucleotide-binding</keyword>
<dbReference type="InterPro" id="IPR036097">
    <property type="entry name" value="HisK_dim/P_sf"/>
</dbReference>
<dbReference type="Gene3D" id="3.30.565.10">
    <property type="entry name" value="Histidine kinase-like ATPase, C-terminal domain"/>
    <property type="match status" value="1"/>
</dbReference>
<proteinExistence type="predicted"/>
<comment type="catalytic activity">
    <reaction evidence="1">
        <text>ATP + protein L-histidine = ADP + protein N-phospho-L-histidine.</text>
        <dbReference type="EC" id="2.7.13.3"/>
    </reaction>
</comment>
<keyword evidence="5" id="KW-0808">Transferase</keyword>
<keyword evidence="9" id="KW-0902">Two-component regulatory system</keyword>
<dbReference type="GO" id="GO:0016020">
    <property type="term" value="C:membrane"/>
    <property type="evidence" value="ECO:0007669"/>
    <property type="project" value="UniProtKB-SubCell"/>
</dbReference>